<dbReference type="Proteomes" id="UP000003280">
    <property type="component" value="Unassembled WGS sequence"/>
</dbReference>
<accession>E0NIM2</accession>
<dbReference type="EMBL" id="AEEH01000009">
    <property type="protein sequence ID" value="EFM26317.1"/>
    <property type="molecule type" value="Genomic_DNA"/>
</dbReference>
<keyword evidence="3" id="KW-1185">Reference proteome</keyword>
<comment type="caution">
    <text evidence="2">The sequence shown here is derived from an EMBL/GenBank/DDBJ whole genome shotgun (WGS) entry which is preliminary data.</text>
</comment>
<keyword evidence="1" id="KW-0472">Membrane</keyword>
<evidence type="ECO:0000313" key="3">
    <source>
        <dbReference type="Proteomes" id="UP000003280"/>
    </source>
</evidence>
<evidence type="ECO:0000313" key="2">
    <source>
        <dbReference type="EMBL" id="EFM26317.1"/>
    </source>
</evidence>
<keyword evidence="1" id="KW-0812">Transmembrane</keyword>
<dbReference type="STRING" id="862517.HMPREF9225_0011"/>
<dbReference type="HOGENOM" id="CLU_1925593_0_0_9"/>
<reference evidence="2 3" key="1">
    <citation type="submission" date="2010-07" db="EMBL/GenBank/DDBJ databases">
        <authorList>
            <person name="Muzny D."/>
            <person name="Qin X."/>
            <person name="Deng J."/>
            <person name="Jiang H."/>
            <person name="Liu Y."/>
            <person name="Qu J."/>
            <person name="Song X.-Z."/>
            <person name="Zhang L."/>
            <person name="Thornton R."/>
            <person name="Coyle M."/>
            <person name="Francisco L."/>
            <person name="Jackson L."/>
            <person name="Javaid M."/>
            <person name="Korchina V."/>
            <person name="Kovar C."/>
            <person name="Mata R."/>
            <person name="Mathew T."/>
            <person name="Ngo R."/>
            <person name="Nguyen L."/>
            <person name="Nguyen N."/>
            <person name="Okwuonu G."/>
            <person name="Ongeri F."/>
            <person name="Pham C."/>
            <person name="Simmons D."/>
            <person name="Wilczek-Boney K."/>
            <person name="Hale W."/>
            <person name="Jakkamsetti A."/>
            <person name="Pham P."/>
            <person name="Ruth R."/>
            <person name="San Lucas F."/>
            <person name="Warren J."/>
            <person name="Zhang J."/>
            <person name="Zhao Z."/>
            <person name="Zhou C."/>
            <person name="Zhu D."/>
            <person name="Lee S."/>
            <person name="Bess C."/>
            <person name="Blankenburg K."/>
            <person name="Forbes L."/>
            <person name="Fu Q."/>
            <person name="Gubbala S."/>
            <person name="Hirani K."/>
            <person name="Jayaseelan J.C."/>
            <person name="Lara F."/>
            <person name="Munidasa M."/>
            <person name="Palculict T."/>
            <person name="Patil S."/>
            <person name="Pu L.-L."/>
            <person name="Saada N."/>
            <person name="Tang L."/>
            <person name="Weissenberger G."/>
            <person name="Zhu Y."/>
            <person name="Hemphill L."/>
            <person name="Shang Y."/>
            <person name="Youmans B."/>
            <person name="Ayvaz T."/>
            <person name="Ross M."/>
            <person name="Santibanez J."/>
            <person name="Aqrawi P."/>
            <person name="Gross S."/>
            <person name="Joshi V."/>
            <person name="Fowler G."/>
            <person name="Nazareth L."/>
            <person name="Reid J."/>
            <person name="Worley K."/>
            <person name="Petrosino J."/>
            <person name="Highlander S."/>
            <person name="Gibbs R."/>
        </authorList>
    </citation>
    <scope>NUCLEOTIDE SEQUENCE [LARGE SCALE GENOMIC DNA]</scope>
    <source>
        <strain evidence="2 3">ATCC BAA-1640</strain>
    </source>
</reference>
<feature type="transmembrane region" description="Helical" evidence="1">
    <location>
        <begin position="112"/>
        <end position="128"/>
    </location>
</feature>
<dbReference type="RefSeq" id="WP_008900847.1">
    <property type="nucleotide sequence ID" value="NZ_GL397071.1"/>
</dbReference>
<proteinExistence type="predicted"/>
<name>E0NIM2_9FIRM</name>
<keyword evidence="1" id="KW-1133">Transmembrane helix</keyword>
<sequence>MREIDNNRREIDLYLEKTFEKYPVTRRNIEIKEKIRENMYLGFDDMIKNGLNPTDAREKLLSEFSDMKELSEVLDTEEEELPIKKGKRVPTVNILLAALLIFFVFSGNGRNIGFWSFIIIIVIINNLFDKK</sequence>
<evidence type="ECO:0000256" key="1">
    <source>
        <dbReference type="SAM" id="Phobius"/>
    </source>
</evidence>
<feature type="transmembrane region" description="Helical" evidence="1">
    <location>
        <begin position="89"/>
        <end position="106"/>
    </location>
</feature>
<organism evidence="2 3">
    <name type="scientific">Peptoniphilus duerdenii ATCC BAA-1640</name>
    <dbReference type="NCBI Taxonomy" id="862517"/>
    <lineage>
        <taxon>Bacteria</taxon>
        <taxon>Bacillati</taxon>
        <taxon>Bacillota</taxon>
        <taxon>Tissierellia</taxon>
        <taxon>Tissierellales</taxon>
        <taxon>Peptoniphilaceae</taxon>
        <taxon>Peptoniphilus</taxon>
    </lineage>
</organism>
<gene>
    <name evidence="2" type="ORF">HMPREF9225_0011</name>
</gene>
<dbReference type="AlphaFoldDB" id="E0NIM2"/>
<protein>
    <submittedName>
        <fullName evidence="2">Uncharacterized protein</fullName>
    </submittedName>
</protein>